<keyword evidence="3" id="KW-0805">Transcription regulation</keyword>
<evidence type="ECO:0000256" key="4">
    <source>
        <dbReference type="ARBA" id="ARBA00023125"/>
    </source>
</evidence>
<dbReference type="InterPro" id="IPR001763">
    <property type="entry name" value="Rhodanese-like_dom"/>
</dbReference>
<protein>
    <submittedName>
        <fullName evidence="9">Response regulator receiver modulated diguanylate cyclase</fullName>
    </submittedName>
</protein>
<dbReference type="InterPro" id="IPR043128">
    <property type="entry name" value="Rev_trsase/Diguanyl_cyclase"/>
</dbReference>
<evidence type="ECO:0000256" key="6">
    <source>
        <dbReference type="PROSITE-ProRule" id="PRU00169"/>
    </source>
</evidence>
<dbReference type="InterPro" id="IPR001789">
    <property type="entry name" value="Sig_transdc_resp-reg_receiver"/>
</dbReference>
<dbReference type="SUPFAM" id="SSF52172">
    <property type="entry name" value="CheY-like"/>
    <property type="match status" value="1"/>
</dbReference>
<name>A0A4R7JXH4_9GAMM</name>
<evidence type="ECO:0000313" key="10">
    <source>
        <dbReference type="Proteomes" id="UP000295830"/>
    </source>
</evidence>
<dbReference type="PROSITE" id="PS50206">
    <property type="entry name" value="RHODANESE_3"/>
    <property type="match status" value="1"/>
</dbReference>
<dbReference type="Gene3D" id="3.30.70.270">
    <property type="match status" value="1"/>
</dbReference>
<keyword evidence="2" id="KW-0902">Two-component regulatory system</keyword>
<keyword evidence="10" id="KW-1185">Reference proteome</keyword>
<evidence type="ECO:0000256" key="5">
    <source>
        <dbReference type="ARBA" id="ARBA00023163"/>
    </source>
</evidence>
<comment type="caution">
    <text evidence="9">The sequence shown here is derived from an EMBL/GenBank/DDBJ whole genome shotgun (WGS) entry which is preliminary data.</text>
</comment>
<dbReference type="PANTHER" id="PTHR48111">
    <property type="entry name" value="REGULATOR OF RPOS"/>
    <property type="match status" value="1"/>
</dbReference>
<evidence type="ECO:0000313" key="9">
    <source>
        <dbReference type="EMBL" id="TDT43171.1"/>
    </source>
</evidence>
<organism evidence="9 10">
    <name type="scientific">Halospina denitrificans</name>
    <dbReference type="NCBI Taxonomy" id="332522"/>
    <lineage>
        <taxon>Bacteria</taxon>
        <taxon>Pseudomonadati</taxon>
        <taxon>Pseudomonadota</taxon>
        <taxon>Gammaproteobacteria</taxon>
        <taxon>Halospina</taxon>
    </lineage>
</organism>
<feature type="domain" description="Rhodanese" evidence="8">
    <location>
        <begin position="25"/>
        <end position="74"/>
    </location>
</feature>
<evidence type="ECO:0000256" key="1">
    <source>
        <dbReference type="ARBA" id="ARBA00022553"/>
    </source>
</evidence>
<evidence type="ECO:0000256" key="2">
    <source>
        <dbReference type="ARBA" id="ARBA00023012"/>
    </source>
</evidence>
<dbReference type="Gene3D" id="3.40.50.2300">
    <property type="match status" value="1"/>
</dbReference>
<dbReference type="GO" id="GO:0000976">
    <property type="term" value="F:transcription cis-regulatory region binding"/>
    <property type="evidence" value="ECO:0007669"/>
    <property type="project" value="TreeGrafter"/>
</dbReference>
<dbReference type="SUPFAM" id="SSF55073">
    <property type="entry name" value="Nucleotide cyclase"/>
    <property type="match status" value="1"/>
</dbReference>
<reference evidence="9 10" key="1">
    <citation type="submission" date="2019-03" db="EMBL/GenBank/DDBJ databases">
        <title>Genomic Encyclopedia of Type Strains, Phase IV (KMG-IV): sequencing the most valuable type-strain genomes for metagenomic binning, comparative biology and taxonomic classification.</title>
        <authorList>
            <person name="Goeker M."/>
        </authorList>
    </citation>
    <scope>NUCLEOTIDE SEQUENCE [LARGE SCALE GENOMIC DNA]</scope>
    <source>
        <strain evidence="9 10">DSM 15505</strain>
    </source>
</reference>
<dbReference type="Proteomes" id="UP000295830">
    <property type="component" value="Unassembled WGS sequence"/>
</dbReference>
<keyword evidence="4" id="KW-0238">DNA-binding</keyword>
<dbReference type="InterPro" id="IPR000160">
    <property type="entry name" value="GGDEF_dom"/>
</dbReference>
<dbReference type="GO" id="GO:0005829">
    <property type="term" value="C:cytosol"/>
    <property type="evidence" value="ECO:0007669"/>
    <property type="project" value="TreeGrafter"/>
</dbReference>
<dbReference type="InterPro" id="IPR029787">
    <property type="entry name" value="Nucleotide_cyclase"/>
</dbReference>
<keyword evidence="1 6" id="KW-0597">Phosphoprotein</keyword>
<dbReference type="InterPro" id="IPR011006">
    <property type="entry name" value="CheY-like_superfamily"/>
</dbReference>
<dbReference type="PANTHER" id="PTHR48111:SF1">
    <property type="entry name" value="TWO-COMPONENT RESPONSE REGULATOR ORR33"/>
    <property type="match status" value="1"/>
</dbReference>
<feature type="modified residue" description="4-aspartylphosphate" evidence="6">
    <location>
        <position position="79"/>
    </location>
</feature>
<dbReference type="SMART" id="SM00448">
    <property type="entry name" value="REC"/>
    <property type="match status" value="1"/>
</dbReference>
<dbReference type="Pfam" id="PF00990">
    <property type="entry name" value="GGDEF"/>
    <property type="match status" value="1"/>
</dbReference>
<dbReference type="PROSITE" id="PS50110">
    <property type="entry name" value="RESPONSE_REGULATORY"/>
    <property type="match status" value="1"/>
</dbReference>
<keyword evidence="5" id="KW-0804">Transcription</keyword>
<feature type="domain" description="Response regulatory" evidence="7">
    <location>
        <begin position="29"/>
        <end position="148"/>
    </location>
</feature>
<sequence length="345" mass="38391">MSILLADWLPVPGLNVFTTDGPPMNPELPILVVDDARFSSAVVSRTLKQAGYRDVRVVNAAPEALKSLEERPVSVLIADWLMPEMDGLELTDSVRQQDEQNNHYTYVILLTAKESVEALASAFDRSVDDFIYKSDMTKQLLPRVFAADRLANRHNTLLDANELLMEENRQLAAHSFVDPETGLGNHHYARKRLQQALDYTESRGGAAGFLLMGIHNWERHRSENPDAVVSELLSGIARRLTGLIRPLDALCRVGDDQFAIIAHFLDEQSCRPAAFRRLHEGINHKAFKTSRGFVSLEAATTLCIATEREPLPTVEAMEEAVVDGLKSAYETRTLTRSRLNTASAG</sequence>
<evidence type="ECO:0000256" key="3">
    <source>
        <dbReference type="ARBA" id="ARBA00023015"/>
    </source>
</evidence>
<dbReference type="SMART" id="SM00267">
    <property type="entry name" value="GGDEF"/>
    <property type="match status" value="1"/>
</dbReference>
<dbReference type="AlphaFoldDB" id="A0A4R7JXH4"/>
<dbReference type="GO" id="GO:0032993">
    <property type="term" value="C:protein-DNA complex"/>
    <property type="evidence" value="ECO:0007669"/>
    <property type="project" value="TreeGrafter"/>
</dbReference>
<dbReference type="InterPro" id="IPR039420">
    <property type="entry name" value="WalR-like"/>
</dbReference>
<dbReference type="Pfam" id="PF00072">
    <property type="entry name" value="Response_reg"/>
    <property type="match status" value="1"/>
</dbReference>
<dbReference type="GO" id="GO:0000156">
    <property type="term" value="F:phosphorelay response regulator activity"/>
    <property type="evidence" value="ECO:0007669"/>
    <property type="project" value="TreeGrafter"/>
</dbReference>
<proteinExistence type="predicted"/>
<evidence type="ECO:0000259" key="7">
    <source>
        <dbReference type="PROSITE" id="PS50110"/>
    </source>
</evidence>
<dbReference type="GO" id="GO:0006355">
    <property type="term" value="P:regulation of DNA-templated transcription"/>
    <property type="evidence" value="ECO:0007669"/>
    <property type="project" value="TreeGrafter"/>
</dbReference>
<evidence type="ECO:0000259" key="8">
    <source>
        <dbReference type="PROSITE" id="PS50206"/>
    </source>
</evidence>
<accession>A0A4R7JXH4</accession>
<dbReference type="EMBL" id="SOAX01000002">
    <property type="protein sequence ID" value="TDT43171.1"/>
    <property type="molecule type" value="Genomic_DNA"/>
</dbReference>
<gene>
    <name evidence="9" type="ORF">DES49_0983</name>
</gene>